<proteinExistence type="predicted"/>
<protein>
    <submittedName>
        <fullName evidence="2">Uncharacterized protein</fullName>
    </submittedName>
</protein>
<sequence>MNAVATFRHQLCRIQKYILSAVCTTDFSAKEFSTQSSECASRESDSYCILENTSSSASNALPHKSGGSLSGDDDTITTVSLTSSQSLDEMQDASLSYSETISHASTTHNSTGCHNNSGPGQDMSNADDSHPLETRYRGACLPFSALRVGFLYWELCVKYQSLFRLHGQSHSFTTEYVF</sequence>
<feature type="compositionally biased region" description="Polar residues" evidence="1">
    <location>
        <begin position="106"/>
        <end position="126"/>
    </location>
</feature>
<dbReference type="EMBL" id="MN739303">
    <property type="protein sequence ID" value="QHS97773.1"/>
    <property type="molecule type" value="Genomic_DNA"/>
</dbReference>
<dbReference type="AlphaFoldDB" id="A0A6C0C2I9"/>
<organism evidence="2">
    <name type="scientific">viral metagenome</name>
    <dbReference type="NCBI Taxonomy" id="1070528"/>
    <lineage>
        <taxon>unclassified sequences</taxon>
        <taxon>metagenomes</taxon>
        <taxon>organismal metagenomes</taxon>
    </lineage>
</organism>
<name>A0A6C0C2I9_9ZZZZ</name>
<feature type="region of interest" description="Disordered" evidence="1">
    <location>
        <begin position="106"/>
        <end position="129"/>
    </location>
</feature>
<evidence type="ECO:0000313" key="2">
    <source>
        <dbReference type="EMBL" id="QHS97773.1"/>
    </source>
</evidence>
<accession>A0A6C0C2I9</accession>
<reference evidence="2" key="1">
    <citation type="journal article" date="2020" name="Nature">
        <title>Giant virus diversity and host interactions through global metagenomics.</title>
        <authorList>
            <person name="Schulz F."/>
            <person name="Roux S."/>
            <person name="Paez-Espino D."/>
            <person name="Jungbluth S."/>
            <person name="Walsh D.A."/>
            <person name="Denef V.J."/>
            <person name="McMahon K.D."/>
            <person name="Konstantinidis K.T."/>
            <person name="Eloe-Fadrosh E.A."/>
            <person name="Kyrpides N.C."/>
            <person name="Woyke T."/>
        </authorList>
    </citation>
    <scope>NUCLEOTIDE SEQUENCE</scope>
    <source>
        <strain evidence="2">GVMAG-M-3300020182-33</strain>
    </source>
</reference>
<evidence type="ECO:0000256" key="1">
    <source>
        <dbReference type="SAM" id="MobiDB-lite"/>
    </source>
</evidence>